<proteinExistence type="predicted"/>
<reference evidence="2 3" key="1">
    <citation type="submission" date="2014-06" db="EMBL/GenBank/DDBJ databases">
        <title>Evolutionary Origins and Diversification of the Mycorrhizal Mutualists.</title>
        <authorList>
            <consortium name="DOE Joint Genome Institute"/>
            <consortium name="Mycorrhizal Genomics Consortium"/>
            <person name="Kohler A."/>
            <person name="Kuo A."/>
            <person name="Nagy L.G."/>
            <person name="Floudas D."/>
            <person name="Copeland A."/>
            <person name="Barry K.W."/>
            <person name="Cichocki N."/>
            <person name="Veneault-Fourrey C."/>
            <person name="LaButti K."/>
            <person name="Lindquist E.A."/>
            <person name="Lipzen A."/>
            <person name="Lundell T."/>
            <person name="Morin E."/>
            <person name="Murat C."/>
            <person name="Riley R."/>
            <person name="Ohm R."/>
            <person name="Sun H."/>
            <person name="Tunlid A."/>
            <person name="Henrissat B."/>
            <person name="Grigoriev I.V."/>
            <person name="Hibbett D.S."/>
            <person name="Martin F."/>
        </authorList>
    </citation>
    <scope>NUCLEOTIDE SEQUENCE [LARGE SCALE GENOMIC DNA]</scope>
    <source>
        <strain evidence="2 3">FD-325 SS-3</strain>
    </source>
</reference>
<protein>
    <recommendedName>
        <fullName evidence="4">AMP-dependent synthetase/ligase domain-containing protein</fullName>
    </recommendedName>
</protein>
<keyword evidence="1" id="KW-0812">Transmembrane</keyword>
<accession>A0A0C9SXR6</accession>
<evidence type="ECO:0000313" key="3">
    <source>
        <dbReference type="Proteomes" id="UP000053263"/>
    </source>
</evidence>
<keyword evidence="3" id="KW-1185">Reference proteome</keyword>
<evidence type="ECO:0008006" key="4">
    <source>
        <dbReference type="Google" id="ProtNLM"/>
    </source>
</evidence>
<dbReference type="OrthoDB" id="429813at2759"/>
<keyword evidence="1" id="KW-1133">Transmembrane helix</keyword>
<keyword evidence="1" id="KW-0472">Membrane</keyword>
<dbReference type="AlphaFoldDB" id="A0A0C9SXR6"/>
<sequence length="114" mass="12212">MATAPAKTYPPRDTLLTAVLDFNLEHNPHVPFYHFARDGDPAPTDITHLEFGRAAHRAAHAIRPNRAGADGRVVALLAQADTILYQAVSMGIVVAGLVVRAIIHIICRVRGSGG</sequence>
<name>A0A0C9SXR6_PLICR</name>
<dbReference type="HOGENOM" id="CLU_161752_0_0_1"/>
<dbReference type="Proteomes" id="UP000053263">
    <property type="component" value="Unassembled WGS sequence"/>
</dbReference>
<dbReference type="EMBL" id="KN832570">
    <property type="protein sequence ID" value="KII84555.1"/>
    <property type="molecule type" value="Genomic_DNA"/>
</dbReference>
<evidence type="ECO:0000256" key="1">
    <source>
        <dbReference type="SAM" id="Phobius"/>
    </source>
</evidence>
<feature type="transmembrane region" description="Helical" evidence="1">
    <location>
        <begin position="83"/>
        <end position="103"/>
    </location>
</feature>
<organism evidence="2 3">
    <name type="scientific">Plicaturopsis crispa FD-325 SS-3</name>
    <dbReference type="NCBI Taxonomy" id="944288"/>
    <lineage>
        <taxon>Eukaryota</taxon>
        <taxon>Fungi</taxon>
        <taxon>Dikarya</taxon>
        <taxon>Basidiomycota</taxon>
        <taxon>Agaricomycotina</taxon>
        <taxon>Agaricomycetes</taxon>
        <taxon>Agaricomycetidae</taxon>
        <taxon>Amylocorticiales</taxon>
        <taxon>Amylocorticiaceae</taxon>
        <taxon>Plicatura</taxon>
        <taxon>Plicaturopsis crispa</taxon>
    </lineage>
</organism>
<gene>
    <name evidence="2" type="ORF">PLICRDRAFT_117628</name>
</gene>
<evidence type="ECO:0000313" key="2">
    <source>
        <dbReference type="EMBL" id="KII84555.1"/>
    </source>
</evidence>